<dbReference type="RefSeq" id="WP_077541302.1">
    <property type="nucleotide sequence ID" value="NZ_CP019633.1"/>
</dbReference>
<evidence type="ECO:0000313" key="4">
    <source>
        <dbReference type="Proteomes" id="UP000188273"/>
    </source>
</evidence>
<keyword evidence="2 3" id="KW-0413">Isomerase</keyword>
<dbReference type="GO" id="GO:0047736">
    <property type="term" value="F:cellobiose epimerase activity"/>
    <property type="evidence" value="ECO:0007669"/>
    <property type="project" value="UniProtKB-EC"/>
</dbReference>
<dbReference type="PANTHER" id="PTHR15108">
    <property type="entry name" value="N-ACYLGLUCOSAMINE-2-EPIMERASE"/>
    <property type="match status" value="1"/>
</dbReference>
<evidence type="ECO:0000256" key="2">
    <source>
        <dbReference type="ARBA" id="ARBA00023235"/>
    </source>
</evidence>
<dbReference type="InterPro" id="IPR012341">
    <property type="entry name" value="6hp_glycosidase-like_sf"/>
</dbReference>
<dbReference type="InterPro" id="IPR010819">
    <property type="entry name" value="AGE/CE"/>
</dbReference>
<dbReference type="GO" id="GO:0005975">
    <property type="term" value="P:carbohydrate metabolic process"/>
    <property type="evidence" value="ECO:0007669"/>
    <property type="project" value="InterPro"/>
</dbReference>
<dbReference type="Pfam" id="PF07221">
    <property type="entry name" value="GlcNAc_2-epim"/>
    <property type="match status" value="1"/>
</dbReference>
<dbReference type="OrthoDB" id="5141876at2"/>
<dbReference type="EMBL" id="CP019633">
    <property type="protein sequence ID" value="AQQ10257.1"/>
    <property type="molecule type" value="Genomic_DNA"/>
</dbReference>
<dbReference type="KEGG" id="pbu:L21SP3_02085"/>
<dbReference type="EC" id="5.1.3.11" evidence="3"/>
<proteinExistence type="inferred from homology"/>
<protein>
    <submittedName>
        <fullName evidence="3">Cellobiose 2-epimerase</fullName>
        <ecNumber evidence="3">5.1.3.11</ecNumber>
    </submittedName>
</protein>
<evidence type="ECO:0000256" key="1">
    <source>
        <dbReference type="ARBA" id="ARBA00008558"/>
    </source>
</evidence>
<reference evidence="4" key="1">
    <citation type="submission" date="2017-02" db="EMBL/GenBank/DDBJ databases">
        <title>Comparative genomics and description of representatives of a novel lineage of planctomycetes thriving in anoxic sediments.</title>
        <authorList>
            <person name="Spring S."/>
            <person name="Bunk B."/>
            <person name="Sproer C."/>
            <person name="Klenk H.-P."/>
        </authorList>
    </citation>
    <scope>NUCLEOTIDE SEQUENCE [LARGE SCALE GENOMIC DNA]</scope>
    <source>
        <strain evidence="4">L21-RPul-D3</strain>
    </source>
</reference>
<dbReference type="Gene3D" id="1.50.10.10">
    <property type="match status" value="1"/>
</dbReference>
<organism evidence="3 4">
    <name type="scientific">Sedimentisphaera cyanobacteriorum</name>
    <dbReference type="NCBI Taxonomy" id="1940790"/>
    <lineage>
        <taxon>Bacteria</taxon>
        <taxon>Pseudomonadati</taxon>
        <taxon>Planctomycetota</taxon>
        <taxon>Phycisphaerae</taxon>
        <taxon>Sedimentisphaerales</taxon>
        <taxon>Sedimentisphaeraceae</taxon>
        <taxon>Sedimentisphaera</taxon>
    </lineage>
</organism>
<keyword evidence="4" id="KW-1185">Reference proteome</keyword>
<dbReference type="AlphaFoldDB" id="A0A1Q2HS26"/>
<sequence>MENQLDKYLDLYRKDLKESVVHFWLKNAPDKVNGGVFTCLAEDGSVYDTKKYIWHQARAVWTCCRLYRHLAKENRYLETAELCIDFLERYSTDPHGRYYFGVRIDGKPYCYQAESYEPVFCMMAYLEYSIVKNDDNYFNKAVSLYKDIKKNIFFPEVLNSTLADQHNFSILADSMVLIDMACQLYDLTKEQIYCDDIAVYFKTAQKHYFEKIGALMEVVSRDWTDISDISEGRHFSPGHSIEAAYFLLEAQKYAGSQSLGFDPLDVIRNTLQIGWDRQYGGLLNYIDVQGKPSLWLEGNTKLWWPQFEAIYAVVLAYKLTGDEMWLSWLERLHKYVYEHFYDYENGGWFGFCDREGNLINKAKGSHSKGFFHVPRAMLKTIMLYK</sequence>
<dbReference type="InterPro" id="IPR008928">
    <property type="entry name" value="6-hairpin_glycosidase_sf"/>
</dbReference>
<accession>A0A1Q2HS26</accession>
<dbReference type="SUPFAM" id="SSF48208">
    <property type="entry name" value="Six-hairpin glycosidases"/>
    <property type="match status" value="1"/>
</dbReference>
<dbReference type="Proteomes" id="UP000188273">
    <property type="component" value="Chromosome"/>
</dbReference>
<name>A0A1Q2HS26_9BACT</name>
<comment type="similarity">
    <text evidence="1">Belongs to the N-acylglucosamine 2-epimerase family.</text>
</comment>
<gene>
    <name evidence="3" type="primary">ce_1</name>
    <name evidence="3" type="ORF">L21SP3_02085</name>
</gene>
<dbReference type="STRING" id="1940790.L21SP3_02085"/>
<evidence type="ECO:0000313" key="3">
    <source>
        <dbReference type="EMBL" id="AQQ10257.1"/>
    </source>
</evidence>